<keyword evidence="2" id="KW-0732">Signal</keyword>
<proteinExistence type="predicted"/>
<name>A0ABN3W5V9_9ACTN</name>
<accession>A0ABN3W5V9</accession>
<feature type="chain" id="PRO_5046334348" evidence="2">
    <location>
        <begin position="27"/>
        <end position="56"/>
    </location>
</feature>
<dbReference type="Proteomes" id="UP001500831">
    <property type="component" value="Unassembled WGS sequence"/>
</dbReference>
<dbReference type="EMBL" id="BAAAVI010000054">
    <property type="protein sequence ID" value="GAA2894927.1"/>
    <property type="molecule type" value="Genomic_DNA"/>
</dbReference>
<sequence length="56" mass="5359">MNTMIRSVPTVLGALPLAVTPVAARAATVAAGEAAGDDPALAATPASALTDGAGWQ</sequence>
<feature type="region of interest" description="Disordered" evidence="1">
    <location>
        <begin position="33"/>
        <end position="56"/>
    </location>
</feature>
<comment type="caution">
    <text evidence="3">The sequence shown here is derived from an EMBL/GenBank/DDBJ whole genome shotgun (WGS) entry which is preliminary data.</text>
</comment>
<gene>
    <name evidence="3" type="ORF">GCM10010517_59650</name>
</gene>
<feature type="signal peptide" evidence="2">
    <location>
        <begin position="1"/>
        <end position="26"/>
    </location>
</feature>
<evidence type="ECO:0000313" key="3">
    <source>
        <dbReference type="EMBL" id="GAA2894927.1"/>
    </source>
</evidence>
<reference evidence="3 4" key="1">
    <citation type="journal article" date="2019" name="Int. J. Syst. Evol. Microbiol.">
        <title>The Global Catalogue of Microorganisms (GCM) 10K type strain sequencing project: providing services to taxonomists for standard genome sequencing and annotation.</title>
        <authorList>
            <consortium name="The Broad Institute Genomics Platform"/>
            <consortium name="The Broad Institute Genome Sequencing Center for Infectious Disease"/>
            <person name="Wu L."/>
            <person name="Ma J."/>
        </authorList>
    </citation>
    <scope>NUCLEOTIDE SEQUENCE [LARGE SCALE GENOMIC DNA]</scope>
    <source>
        <strain evidence="3 4">JCM 6242</strain>
    </source>
</reference>
<evidence type="ECO:0000256" key="2">
    <source>
        <dbReference type="SAM" id="SignalP"/>
    </source>
</evidence>
<feature type="compositionally biased region" description="Low complexity" evidence="1">
    <location>
        <begin position="33"/>
        <end position="50"/>
    </location>
</feature>
<evidence type="ECO:0000313" key="4">
    <source>
        <dbReference type="Proteomes" id="UP001500831"/>
    </source>
</evidence>
<protein>
    <submittedName>
        <fullName evidence="3">Uncharacterized protein</fullName>
    </submittedName>
</protein>
<keyword evidence="4" id="KW-1185">Reference proteome</keyword>
<evidence type="ECO:0000256" key="1">
    <source>
        <dbReference type="SAM" id="MobiDB-lite"/>
    </source>
</evidence>
<organism evidence="3 4">
    <name type="scientific">Streptosporangium fragile</name>
    <dbReference type="NCBI Taxonomy" id="46186"/>
    <lineage>
        <taxon>Bacteria</taxon>
        <taxon>Bacillati</taxon>
        <taxon>Actinomycetota</taxon>
        <taxon>Actinomycetes</taxon>
        <taxon>Streptosporangiales</taxon>
        <taxon>Streptosporangiaceae</taxon>
        <taxon>Streptosporangium</taxon>
    </lineage>
</organism>